<dbReference type="RefSeq" id="WP_238198481.1">
    <property type="nucleotide sequence ID" value="NZ_BPQZ01000024.1"/>
</dbReference>
<keyword evidence="2" id="KW-1133">Transmembrane helix</keyword>
<feature type="compositionally biased region" description="Basic and acidic residues" evidence="1">
    <location>
        <begin position="96"/>
        <end position="106"/>
    </location>
</feature>
<evidence type="ECO:0000313" key="3">
    <source>
        <dbReference type="EMBL" id="GLS72280.1"/>
    </source>
</evidence>
<feature type="transmembrane region" description="Helical" evidence="2">
    <location>
        <begin position="6"/>
        <end position="28"/>
    </location>
</feature>
<feature type="region of interest" description="Disordered" evidence="1">
    <location>
        <begin position="66"/>
        <end position="106"/>
    </location>
</feature>
<dbReference type="AlphaFoldDB" id="A0AA37WSW0"/>
<evidence type="ECO:0000313" key="4">
    <source>
        <dbReference type="Proteomes" id="UP001157440"/>
    </source>
</evidence>
<protein>
    <submittedName>
        <fullName evidence="3">Uncharacterized protein</fullName>
    </submittedName>
</protein>
<sequence length="106" mass="11163">MPRLGYMIVDGLAFVLVAVGLTAVVVGYERNLPDPAAQVAQAAQGTALAPDWMDPETTGAITPKVSAVDAARTGAGSKREVMSQSPDAESGVWVDPPRRWRADERG</sequence>
<comment type="caution">
    <text evidence="3">The sequence shown here is derived from an EMBL/GenBank/DDBJ whole genome shotgun (WGS) entry which is preliminary data.</text>
</comment>
<gene>
    <name evidence="3" type="ORF">GCM10007890_42930</name>
</gene>
<proteinExistence type="predicted"/>
<accession>A0AA37WSW0</accession>
<keyword evidence="2" id="KW-0812">Transmembrane</keyword>
<dbReference type="EMBL" id="BSPL01000020">
    <property type="protein sequence ID" value="GLS72280.1"/>
    <property type="molecule type" value="Genomic_DNA"/>
</dbReference>
<organism evidence="3 4">
    <name type="scientific">Methylobacterium tardum</name>
    <dbReference type="NCBI Taxonomy" id="374432"/>
    <lineage>
        <taxon>Bacteria</taxon>
        <taxon>Pseudomonadati</taxon>
        <taxon>Pseudomonadota</taxon>
        <taxon>Alphaproteobacteria</taxon>
        <taxon>Hyphomicrobiales</taxon>
        <taxon>Methylobacteriaceae</taxon>
        <taxon>Methylobacterium</taxon>
    </lineage>
</organism>
<name>A0AA37WSW0_9HYPH</name>
<reference evidence="4" key="1">
    <citation type="journal article" date="2019" name="Int. J. Syst. Evol. Microbiol.">
        <title>The Global Catalogue of Microorganisms (GCM) 10K type strain sequencing project: providing services to taxonomists for standard genome sequencing and annotation.</title>
        <authorList>
            <consortium name="The Broad Institute Genomics Platform"/>
            <consortium name="The Broad Institute Genome Sequencing Center for Infectious Disease"/>
            <person name="Wu L."/>
            <person name="Ma J."/>
        </authorList>
    </citation>
    <scope>NUCLEOTIDE SEQUENCE [LARGE SCALE GENOMIC DNA]</scope>
    <source>
        <strain evidence="4">NBRC 103632</strain>
    </source>
</reference>
<evidence type="ECO:0000256" key="1">
    <source>
        <dbReference type="SAM" id="MobiDB-lite"/>
    </source>
</evidence>
<evidence type="ECO:0000256" key="2">
    <source>
        <dbReference type="SAM" id="Phobius"/>
    </source>
</evidence>
<dbReference type="Proteomes" id="UP001157440">
    <property type="component" value="Unassembled WGS sequence"/>
</dbReference>
<keyword evidence="2" id="KW-0472">Membrane</keyword>
<keyword evidence="4" id="KW-1185">Reference proteome</keyword>